<dbReference type="EMBL" id="KZ293473">
    <property type="protein sequence ID" value="PBK61690.1"/>
    <property type="molecule type" value="Genomic_DNA"/>
</dbReference>
<sequence>MHQNISFLRISPCTWKATTRLIAEITEILWDIHQFLEKADEDAKESSRVHETLQKRRAAILDAQSKIRSIRH</sequence>
<evidence type="ECO:0000313" key="1">
    <source>
        <dbReference type="EMBL" id="PBK61690.1"/>
    </source>
</evidence>
<dbReference type="Proteomes" id="UP000218334">
    <property type="component" value="Unassembled WGS sequence"/>
</dbReference>
<name>A0A2H3AVW4_9AGAR</name>
<keyword evidence="2" id="KW-1185">Reference proteome</keyword>
<accession>A0A2H3AVW4</accession>
<gene>
    <name evidence="1" type="ORF">ARMSODRAFT_964671</name>
</gene>
<evidence type="ECO:0000313" key="2">
    <source>
        <dbReference type="Proteomes" id="UP000218334"/>
    </source>
</evidence>
<organism evidence="1 2">
    <name type="scientific">Armillaria solidipes</name>
    <dbReference type="NCBI Taxonomy" id="1076256"/>
    <lineage>
        <taxon>Eukaryota</taxon>
        <taxon>Fungi</taxon>
        <taxon>Dikarya</taxon>
        <taxon>Basidiomycota</taxon>
        <taxon>Agaricomycotina</taxon>
        <taxon>Agaricomycetes</taxon>
        <taxon>Agaricomycetidae</taxon>
        <taxon>Agaricales</taxon>
        <taxon>Marasmiineae</taxon>
        <taxon>Physalacriaceae</taxon>
        <taxon>Armillaria</taxon>
    </lineage>
</organism>
<protein>
    <submittedName>
        <fullName evidence="1">Uncharacterized protein</fullName>
    </submittedName>
</protein>
<dbReference type="AlphaFoldDB" id="A0A2H3AVW4"/>
<reference evidence="2" key="1">
    <citation type="journal article" date="2017" name="Nat. Ecol. Evol.">
        <title>Genome expansion and lineage-specific genetic innovations in the forest pathogenic fungi Armillaria.</title>
        <authorList>
            <person name="Sipos G."/>
            <person name="Prasanna A.N."/>
            <person name="Walter M.C."/>
            <person name="O'Connor E."/>
            <person name="Balint B."/>
            <person name="Krizsan K."/>
            <person name="Kiss B."/>
            <person name="Hess J."/>
            <person name="Varga T."/>
            <person name="Slot J."/>
            <person name="Riley R."/>
            <person name="Boka B."/>
            <person name="Rigling D."/>
            <person name="Barry K."/>
            <person name="Lee J."/>
            <person name="Mihaltcheva S."/>
            <person name="LaButti K."/>
            <person name="Lipzen A."/>
            <person name="Waldron R."/>
            <person name="Moloney N.M."/>
            <person name="Sperisen C."/>
            <person name="Kredics L."/>
            <person name="Vagvoelgyi C."/>
            <person name="Patrignani A."/>
            <person name="Fitzpatrick D."/>
            <person name="Nagy I."/>
            <person name="Doyle S."/>
            <person name="Anderson J.B."/>
            <person name="Grigoriev I.V."/>
            <person name="Gueldener U."/>
            <person name="Muensterkoetter M."/>
            <person name="Nagy L.G."/>
        </authorList>
    </citation>
    <scope>NUCLEOTIDE SEQUENCE [LARGE SCALE GENOMIC DNA]</scope>
    <source>
        <strain evidence="2">28-4</strain>
    </source>
</reference>
<proteinExistence type="predicted"/>